<dbReference type="Pfam" id="PF01877">
    <property type="entry name" value="RNA_binding"/>
    <property type="match status" value="1"/>
</dbReference>
<sequence length="150" mass="16927">MEGTRSRVRVTVEAEVRPTEDREKVLKAVRNVVEPDTVRFEKIGSTEILVGESSTLASLSRLHSILRAERILDAARGAMKKGLQGPDRMIIHLHKQAAYKGRLSFVSSDHESPMGAIRITIEHPNVREVIDWLAPPTVRGRPVFERRMPE</sequence>
<dbReference type="KEGG" id="acj:ACAM_1100"/>
<dbReference type="Proteomes" id="UP000016887">
    <property type="component" value="Chromosome"/>
</dbReference>
<dbReference type="HAMAP" id="MF_01112">
    <property type="entry name" value="UPF0201"/>
    <property type="match status" value="1"/>
</dbReference>
<dbReference type="eggNOG" id="arCOG01043">
    <property type="taxonomic scope" value="Archaea"/>
</dbReference>
<organism evidence="2 3">
    <name type="scientific">Aeropyrum camini SY1 = JCM 12091</name>
    <dbReference type="NCBI Taxonomy" id="1198449"/>
    <lineage>
        <taxon>Archaea</taxon>
        <taxon>Thermoproteota</taxon>
        <taxon>Thermoprotei</taxon>
        <taxon>Desulfurococcales</taxon>
        <taxon>Desulfurococcaceae</taxon>
        <taxon>Aeropyrum</taxon>
    </lineage>
</organism>
<dbReference type="AlphaFoldDB" id="U3TGV4"/>
<protein>
    <recommendedName>
        <fullName evidence="1">UPF0201 protein ACAM_1100</fullName>
    </recommendedName>
</protein>
<dbReference type="EMBL" id="AP012489">
    <property type="protein sequence ID" value="BAN90569.1"/>
    <property type="molecule type" value="Genomic_DNA"/>
</dbReference>
<dbReference type="SUPFAM" id="SSF55282">
    <property type="entry name" value="RL5-like"/>
    <property type="match status" value="1"/>
</dbReference>
<proteinExistence type="inferred from homology"/>
<dbReference type="STRING" id="1198449.ACAM_1100"/>
<reference evidence="2 3" key="1">
    <citation type="journal article" date="2013" name="Appl. Environ. Microbiol.">
        <title>Variation of the Virus-Related Elements within Syntenic Genomes of the Hyperthermophilic Archaeon Aeropyrum.</title>
        <authorList>
            <person name="Daifuku T."/>
            <person name="Yoshida T."/>
            <person name="Kitamura T."/>
            <person name="Kawaichi S."/>
            <person name="Inoue T."/>
            <person name="Nomura K."/>
            <person name="Yoshida Y."/>
            <person name="Kuno S."/>
            <person name="Sako Y."/>
        </authorList>
    </citation>
    <scope>NUCLEOTIDE SEQUENCE [LARGE SCALE GENOMIC DNA]</scope>
    <source>
        <strain evidence="2 3">SY1</strain>
    </source>
</reference>
<gene>
    <name evidence="2" type="ORF">ACAM_1100</name>
</gene>
<dbReference type="RefSeq" id="WP_022541840.1">
    <property type="nucleotide sequence ID" value="NC_022521.1"/>
</dbReference>
<dbReference type="InterPro" id="IPR022803">
    <property type="entry name" value="Ribosomal_uL5_dom_sf"/>
</dbReference>
<dbReference type="Gene3D" id="3.30.1440.10">
    <property type="match status" value="1"/>
</dbReference>
<evidence type="ECO:0000313" key="3">
    <source>
        <dbReference type="Proteomes" id="UP000016887"/>
    </source>
</evidence>
<evidence type="ECO:0000256" key="1">
    <source>
        <dbReference type="HAMAP-Rule" id="MF_01112"/>
    </source>
</evidence>
<dbReference type="PANTHER" id="PTHR39652:SF1">
    <property type="entry name" value="UPF0201 PROTEIN TK1335"/>
    <property type="match status" value="1"/>
</dbReference>
<dbReference type="NCBIfam" id="NF001687">
    <property type="entry name" value="PRK00447.1"/>
    <property type="match status" value="1"/>
</dbReference>
<keyword evidence="3" id="KW-1185">Reference proteome</keyword>
<accession>U3TGV4</accession>
<dbReference type="PANTHER" id="PTHR39652">
    <property type="entry name" value="UPF0201 PROTEIN TK1335"/>
    <property type="match status" value="1"/>
</dbReference>
<comment type="similarity">
    <text evidence="1">Belongs to the UPF0201 family.</text>
</comment>
<dbReference type="GeneID" id="17111199"/>
<evidence type="ECO:0000313" key="2">
    <source>
        <dbReference type="EMBL" id="BAN90569.1"/>
    </source>
</evidence>
<name>U3TGV4_9CREN</name>
<dbReference type="OrthoDB" id="7819at2157"/>
<dbReference type="InterPro" id="IPR002739">
    <property type="entry name" value="PAB1135-like"/>
</dbReference>